<gene>
    <name evidence="1" type="ORF">NP493_64g06083</name>
</gene>
<comment type="caution">
    <text evidence="1">The sequence shown here is derived from an EMBL/GenBank/DDBJ whole genome shotgun (WGS) entry which is preliminary data.</text>
</comment>
<dbReference type="AlphaFoldDB" id="A0AAD9UIV9"/>
<evidence type="ECO:0008006" key="3">
    <source>
        <dbReference type="Google" id="ProtNLM"/>
    </source>
</evidence>
<protein>
    <recommendedName>
        <fullName evidence="3">Iron-binding zinc finger CDGSH type</fullName>
    </recommendedName>
</protein>
<dbReference type="Gene3D" id="3.40.5.90">
    <property type="entry name" value="CDGSH iron-sulfur domain, mitoNEET-type"/>
    <property type="match status" value="1"/>
</dbReference>
<keyword evidence="2" id="KW-1185">Reference proteome</keyword>
<proteinExistence type="predicted"/>
<dbReference type="EMBL" id="JAODUO010000064">
    <property type="protein sequence ID" value="KAK2190975.1"/>
    <property type="molecule type" value="Genomic_DNA"/>
</dbReference>
<evidence type="ECO:0000313" key="2">
    <source>
        <dbReference type="Proteomes" id="UP001209878"/>
    </source>
</evidence>
<name>A0AAD9UIV9_RIDPI</name>
<sequence>MTPLSWTVPARQSVHQMCACKYTTAPPYCDGTHTNLPARVLQRQRLCDGRRPAGHHPGPPLCTRCGWVTDF</sequence>
<evidence type="ECO:0000313" key="1">
    <source>
        <dbReference type="EMBL" id="KAK2190975.1"/>
    </source>
</evidence>
<organism evidence="1 2">
    <name type="scientific">Ridgeia piscesae</name>
    <name type="common">Tubeworm</name>
    <dbReference type="NCBI Taxonomy" id="27915"/>
    <lineage>
        <taxon>Eukaryota</taxon>
        <taxon>Metazoa</taxon>
        <taxon>Spiralia</taxon>
        <taxon>Lophotrochozoa</taxon>
        <taxon>Annelida</taxon>
        <taxon>Polychaeta</taxon>
        <taxon>Sedentaria</taxon>
        <taxon>Canalipalpata</taxon>
        <taxon>Sabellida</taxon>
        <taxon>Siboglinidae</taxon>
        <taxon>Ridgeia</taxon>
    </lineage>
</organism>
<reference evidence="1" key="1">
    <citation type="journal article" date="2023" name="Mol. Biol. Evol.">
        <title>Third-Generation Sequencing Reveals the Adaptive Role of the Epigenome in Three Deep-Sea Polychaetes.</title>
        <authorList>
            <person name="Perez M."/>
            <person name="Aroh O."/>
            <person name="Sun Y."/>
            <person name="Lan Y."/>
            <person name="Juniper S.K."/>
            <person name="Young C.R."/>
            <person name="Angers B."/>
            <person name="Qian P.Y."/>
        </authorList>
    </citation>
    <scope>NUCLEOTIDE SEQUENCE</scope>
    <source>
        <strain evidence="1">R07B-5</strain>
    </source>
</reference>
<dbReference type="Proteomes" id="UP001209878">
    <property type="component" value="Unassembled WGS sequence"/>
</dbReference>
<accession>A0AAD9UIV9</accession>
<dbReference type="InterPro" id="IPR042216">
    <property type="entry name" value="MitoNEET_CISD"/>
</dbReference>